<evidence type="ECO:0000256" key="7">
    <source>
        <dbReference type="ARBA" id="ARBA00048117"/>
    </source>
</evidence>
<dbReference type="InterPro" id="IPR000905">
    <property type="entry name" value="Gcp-like_dom"/>
</dbReference>
<accession>A0A1H0RD55</accession>
<dbReference type="Pfam" id="PF00814">
    <property type="entry name" value="TsaD"/>
    <property type="match status" value="1"/>
</dbReference>
<organism evidence="9 10">
    <name type="scientific">Desulforhopalus singaporensis</name>
    <dbReference type="NCBI Taxonomy" id="91360"/>
    <lineage>
        <taxon>Bacteria</taxon>
        <taxon>Pseudomonadati</taxon>
        <taxon>Thermodesulfobacteriota</taxon>
        <taxon>Desulfobulbia</taxon>
        <taxon>Desulfobulbales</taxon>
        <taxon>Desulfocapsaceae</taxon>
        <taxon>Desulforhopalus</taxon>
    </lineage>
</organism>
<dbReference type="NCBIfam" id="TIGR03725">
    <property type="entry name" value="T6A_YeaZ"/>
    <property type="match status" value="1"/>
</dbReference>
<dbReference type="AlphaFoldDB" id="A0A1H0RD55"/>
<dbReference type="InterPro" id="IPR043129">
    <property type="entry name" value="ATPase_NBD"/>
</dbReference>
<keyword evidence="6" id="KW-0012">Acyltransferase</keyword>
<dbReference type="GO" id="GO:0005829">
    <property type="term" value="C:cytosol"/>
    <property type="evidence" value="ECO:0007669"/>
    <property type="project" value="TreeGrafter"/>
</dbReference>
<dbReference type="GO" id="GO:0061711">
    <property type="term" value="F:tRNA N(6)-L-threonylcarbamoyladenine synthase activity"/>
    <property type="evidence" value="ECO:0007669"/>
    <property type="project" value="UniProtKB-EC"/>
</dbReference>
<gene>
    <name evidence="9" type="ORF">SAMN05660330_02284</name>
</gene>
<dbReference type="PANTHER" id="PTHR11735:SF11">
    <property type="entry name" value="TRNA THREONYLCARBAMOYLADENOSINE BIOSYNTHESIS PROTEIN TSAB"/>
    <property type="match status" value="1"/>
</dbReference>
<evidence type="ECO:0000256" key="4">
    <source>
        <dbReference type="ARBA" id="ARBA00022723"/>
    </source>
</evidence>
<evidence type="ECO:0000256" key="5">
    <source>
        <dbReference type="ARBA" id="ARBA00023004"/>
    </source>
</evidence>
<evidence type="ECO:0000256" key="6">
    <source>
        <dbReference type="ARBA" id="ARBA00023315"/>
    </source>
</evidence>
<dbReference type="EMBL" id="FNJI01000014">
    <property type="protein sequence ID" value="SDP27493.1"/>
    <property type="molecule type" value="Genomic_DNA"/>
</dbReference>
<dbReference type="InterPro" id="IPR022496">
    <property type="entry name" value="T6A_TsaB"/>
</dbReference>
<dbReference type="OrthoDB" id="9809995at2"/>
<evidence type="ECO:0000256" key="3">
    <source>
        <dbReference type="ARBA" id="ARBA00022694"/>
    </source>
</evidence>
<keyword evidence="2" id="KW-0808">Transferase</keyword>
<evidence type="ECO:0000259" key="8">
    <source>
        <dbReference type="Pfam" id="PF00814"/>
    </source>
</evidence>
<comment type="catalytic activity">
    <reaction evidence="7">
        <text>L-threonylcarbamoyladenylate + adenosine(37) in tRNA = N(6)-L-threonylcarbamoyladenosine(37) in tRNA + AMP + H(+)</text>
        <dbReference type="Rhea" id="RHEA:37059"/>
        <dbReference type="Rhea" id="RHEA-COMP:10162"/>
        <dbReference type="Rhea" id="RHEA-COMP:10163"/>
        <dbReference type="ChEBI" id="CHEBI:15378"/>
        <dbReference type="ChEBI" id="CHEBI:73682"/>
        <dbReference type="ChEBI" id="CHEBI:74411"/>
        <dbReference type="ChEBI" id="CHEBI:74418"/>
        <dbReference type="ChEBI" id="CHEBI:456215"/>
        <dbReference type="EC" id="2.3.1.234"/>
    </reaction>
</comment>
<name>A0A1H0RD55_9BACT</name>
<feature type="domain" description="Gcp-like" evidence="8">
    <location>
        <begin position="43"/>
        <end position="232"/>
    </location>
</feature>
<dbReference type="Gene3D" id="3.30.420.40">
    <property type="match status" value="2"/>
</dbReference>
<dbReference type="CDD" id="cd24032">
    <property type="entry name" value="ASKHA_NBD_TsaB"/>
    <property type="match status" value="1"/>
</dbReference>
<protein>
    <recommendedName>
        <fullName evidence="1">N(6)-L-threonylcarbamoyladenine synthase</fullName>
        <ecNumber evidence="1">2.3.1.234</ecNumber>
    </recommendedName>
</protein>
<dbReference type="SUPFAM" id="SSF53067">
    <property type="entry name" value="Actin-like ATPase domain"/>
    <property type="match status" value="2"/>
</dbReference>
<dbReference type="RefSeq" id="WP_092222887.1">
    <property type="nucleotide sequence ID" value="NZ_FNJI01000014.1"/>
</dbReference>
<dbReference type="STRING" id="91360.SAMN05660330_02284"/>
<keyword evidence="3" id="KW-0819">tRNA processing</keyword>
<dbReference type="PANTHER" id="PTHR11735">
    <property type="entry name" value="TRNA N6-ADENOSINE THREONYLCARBAMOYLTRANSFERASE"/>
    <property type="match status" value="1"/>
</dbReference>
<reference evidence="9 10" key="1">
    <citation type="submission" date="2016-10" db="EMBL/GenBank/DDBJ databases">
        <authorList>
            <person name="de Groot N.N."/>
        </authorList>
    </citation>
    <scope>NUCLEOTIDE SEQUENCE [LARGE SCALE GENOMIC DNA]</scope>
    <source>
        <strain evidence="9 10">DSM 12130</strain>
    </source>
</reference>
<dbReference type="InterPro" id="IPR017861">
    <property type="entry name" value="KAE1/TsaD"/>
</dbReference>
<keyword evidence="10" id="KW-1185">Reference proteome</keyword>
<keyword evidence="5" id="KW-0408">Iron</keyword>
<dbReference type="EC" id="2.3.1.234" evidence="1"/>
<evidence type="ECO:0000313" key="9">
    <source>
        <dbReference type="EMBL" id="SDP27493.1"/>
    </source>
</evidence>
<evidence type="ECO:0000256" key="1">
    <source>
        <dbReference type="ARBA" id="ARBA00012156"/>
    </source>
</evidence>
<keyword evidence="4" id="KW-0479">Metal-binding</keyword>
<sequence length="249" mass="26578">MDRTTPFILSLDTATPCSSVALTRGTREHGEILGALNLSGNVTHSRRLLASIDYLMNQSGVDWDDLDAVNVSLGPGSFTGLRIGMATAKGLAAAAGKPLIGVSTLDGLAAKCVTGRLVCAVLDARKKEVYGAFYRCDKKGRSARVSDMAVLSPQVLAQQINEPVLMVGDGAVAYKQKFKELLGDKLTIAPAHLHEPGASAIGMLAGEAYLREEMLDISRVQPIYIRSSDAELNLLKKKQQQSSYSGDNQ</sequence>
<evidence type="ECO:0000313" key="10">
    <source>
        <dbReference type="Proteomes" id="UP000199073"/>
    </source>
</evidence>
<dbReference type="Proteomes" id="UP000199073">
    <property type="component" value="Unassembled WGS sequence"/>
</dbReference>
<evidence type="ECO:0000256" key="2">
    <source>
        <dbReference type="ARBA" id="ARBA00022679"/>
    </source>
</evidence>
<dbReference type="GO" id="GO:0002949">
    <property type="term" value="P:tRNA threonylcarbamoyladenosine modification"/>
    <property type="evidence" value="ECO:0007669"/>
    <property type="project" value="InterPro"/>
</dbReference>
<proteinExistence type="predicted"/>
<dbReference type="GO" id="GO:0046872">
    <property type="term" value="F:metal ion binding"/>
    <property type="evidence" value="ECO:0007669"/>
    <property type="project" value="UniProtKB-KW"/>
</dbReference>
<dbReference type="PRINTS" id="PR00789">
    <property type="entry name" value="OSIALOPTASE"/>
</dbReference>